<keyword evidence="2" id="KW-0687">Ribonucleoprotein</keyword>
<feature type="signal peptide" evidence="1">
    <location>
        <begin position="1"/>
        <end position="17"/>
    </location>
</feature>
<proteinExistence type="predicted"/>
<dbReference type="EMBL" id="JAASQL010000001">
    <property type="protein sequence ID" value="NIJ43984.1"/>
    <property type="molecule type" value="Genomic_DNA"/>
</dbReference>
<keyword evidence="3" id="KW-1185">Reference proteome</keyword>
<reference evidence="2 3" key="1">
    <citation type="submission" date="2020-03" db="EMBL/GenBank/DDBJ databases">
        <title>Genomic Encyclopedia of Type Strains, Phase IV (KMG-IV): sequencing the most valuable type-strain genomes for metagenomic binning, comparative biology and taxonomic classification.</title>
        <authorList>
            <person name="Goeker M."/>
        </authorList>
    </citation>
    <scope>NUCLEOTIDE SEQUENCE [LARGE SCALE GENOMIC DNA]</scope>
    <source>
        <strain evidence="2 3">DSM 101599</strain>
    </source>
</reference>
<comment type="caution">
    <text evidence="2">The sequence shown here is derived from an EMBL/GenBank/DDBJ whole genome shotgun (WGS) entry which is preliminary data.</text>
</comment>
<evidence type="ECO:0000313" key="2">
    <source>
        <dbReference type="EMBL" id="NIJ43984.1"/>
    </source>
</evidence>
<keyword evidence="1" id="KW-0732">Signal</keyword>
<keyword evidence="2" id="KW-0689">Ribosomal protein</keyword>
<evidence type="ECO:0000313" key="3">
    <source>
        <dbReference type="Proteomes" id="UP000745859"/>
    </source>
</evidence>
<evidence type="ECO:0000256" key="1">
    <source>
        <dbReference type="SAM" id="SignalP"/>
    </source>
</evidence>
<name>A0ABX0U550_9FLAO</name>
<feature type="chain" id="PRO_5046049954" evidence="1">
    <location>
        <begin position="18"/>
        <end position="293"/>
    </location>
</feature>
<organism evidence="2 3">
    <name type="scientific">Wenyingzhuangia heitensis</name>
    <dbReference type="NCBI Taxonomy" id="1487859"/>
    <lineage>
        <taxon>Bacteria</taxon>
        <taxon>Pseudomonadati</taxon>
        <taxon>Bacteroidota</taxon>
        <taxon>Flavobacteriia</taxon>
        <taxon>Flavobacteriales</taxon>
        <taxon>Flavobacteriaceae</taxon>
        <taxon>Wenyingzhuangia</taxon>
    </lineage>
</organism>
<sequence>MKHIVYLFLLIATNVVAQKTVKTKVNQQFKNYWYSGKAEITSYILEQERYGEIRKGDAVTIFVTEPFSKKHNTKADHQNSKNTSVLKLNATRKFNTGIYPYSVMTSSFLPVDEPTASLKISSSTQEWCGHEYIELKNNDEEFEINNSSYFQGASFKNKKLTKNILLEDDIWSKIRLTPNALPKGEFKIIPGFVYLRFSHNEVKDYQAEAKISKGETTTIYKLTYPTLNRVLKITFENAFPYKIVEWTDTYKSGWGAKEKILTTKATLKKSMNVAYWQKNSNADVYLRKELGLE</sequence>
<dbReference type="Proteomes" id="UP000745859">
    <property type="component" value="Unassembled WGS sequence"/>
</dbReference>
<accession>A0ABX0U550</accession>
<protein>
    <submittedName>
        <fullName evidence="2">Ribosomal protein S17</fullName>
    </submittedName>
</protein>
<gene>
    <name evidence="2" type="ORF">FHR24_000423</name>
</gene>
<dbReference type="RefSeq" id="WP_167183165.1">
    <property type="nucleotide sequence ID" value="NZ_JAASQL010000001.1"/>
</dbReference>
<dbReference type="GO" id="GO:0005840">
    <property type="term" value="C:ribosome"/>
    <property type="evidence" value="ECO:0007669"/>
    <property type="project" value="UniProtKB-KW"/>
</dbReference>